<keyword evidence="2" id="KW-1185">Reference proteome</keyword>
<dbReference type="OrthoDB" id="3636781at2"/>
<comment type="caution">
    <text evidence="1">The sequence shown here is derived from an EMBL/GenBank/DDBJ whole genome shotgun (WGS) entry which is preliminary data.</text>
</comment>
<accession>A0A4R2QMS8</accession>
<reference evidence="1 2" key="1">
    <citation type="submission" date="2019-03" db="EMBL/GenBank/DDBJ databases">
        <title>Genomic Encyclopedia of Type Strains, Phase IV (KMG-IV): sequencing the most valuable type-strain genomes for metagenomic binning, comparative biology and taxonomic classification.</title>
        <authorList>
            <person name="Goeker M."/>
        </authorList>
    </citation>
    <scope>NUCLEOTIDE SEQUENCE [LARGE SCALE GENOMIC DNA]</scope>
    <source>
        <strain evidence="1 2">DSM 45765</strain>
    </source>
</reference>
<proteinExistence type="predicted"/>
<dbReference type="Proteomes" id="UP000294911">
    <property type="component" value="Unassembled WGS sequence"/>
</dbReference>
<gene>
    <name evidence="1" type="ORF">EV191_107136</name>
</gene>
<evidence type="ECO:0000313" key="1">
    <source>
        <dbReference type="EMBL" id="TCP50872.1"/>
    </source>
</evidence>
<sequence length="124" mass="13376">MSDHEQDGEAFATHPRVPVTAREMTEWLGEMAELARAGEVSADELIRVLGELRAAATACANASDWALMAAREAGASLRQVATVFGKGYVRSPAARLEKLHREALTSDEFLELIRARGHDASTGV</sequence>
<name>A0A4R2QMS8_9PSEU</name>
<evidence type="ECO:0000313" key="2">
    <source>
        <dbReference type="Proteomes" id="UP000294911"/>
    </source>
</evidence>
<dbReference type="AlphaFoldDB" id="A0A4R2QMS8"/>
<dbReference type="EMBL" id="SLXQ01000007">
    <property type="protein sequence ID" value="TCP50872.1"/>
    <property type="molecule type" value="Genomic_DNA"/>
</dbReference>
<organism evidence="1 2">
    <name type="scientific">Tamaricihabitans halophyticus</name>
    <dbReference type="NCBI Taxonomy" id="1262583"/>
    <lineage>
        <taxon>Bacteria</taxon>
        <taxon>Bacillati</taxon>
        <taxon>Actinomycetota</taxon>
        <taxon>Actinomycetes</taxon>
        <taxon>Pseudonocardiales</taxon>
        <taxon>Pseudonocardiaceae</taxon>
        <taxon>Tamaricihabitans</taxon>
    </lineage>
</organism>
<protein>
    <submittedName>
        <fullName evidence="1">Uncharacterized protein</fullName>
    </submittedName>
</protein>